<accession>A0A4U1JD02</accession>
<keyword evidence="9" id="KW-1185">Reference proteome</keyword>
<gene>
    <name evidence="8" type="ORF">E8A74_14860</name>
</gene>
<dbReference type="InterPro" id="IPR008266">
    <property type="entry name" value="Tyr_kinase_AS"/>
</dbReference>
<name>A0A4U1JD02_9BACT</name>
<dbReference type="GO" id="GO:0004674">
    <property type="term" value="F:protein serine/threonine kinase activity"/>
    <property type="evidence" value="ECO:0007669"/>
    <property type="project" value="UniProtKB-KW"/>
</dbReference>
<evidence type="ECO:0000256" key="1">
    <source>
        <dbReference type="ARBA" id="ARBA00022679"/>
    </source>
</evidence>
<evidence type="ECO:0000313" key="8">
    <source>
        <dbReference type="EMBL" id="TKD08565.1"/>
    </source>
</evidence>
<keyword evidence="4 5" id="KW-0067">ATP-binding</keyword>
<dbReference type="Pfam" id="PF00069">
    <property type="entry name" value="Pkinase"/>
    <property type="match status" value="1"/>
</dbReference>
<dbReference type="GO" id="GO:0005524">
    <property type="term" value="F:ATP binding"/>
    <property type="evidence" value="ECO:0007669"/>
    <property type="project" value="UniProtKB-UniRule"/>
</dbReference>
<dbReference type="Proteomes" id="UP000309215">
    <property type="component" value="Unassembled WGS sequence"/>
</dbReference>
<proteinExistence type="predicted"/>
<dbReference type="PROSITE" id="PS50011">
    <property type="entry name" value="PROTEIN_KINASE_DOM"/>
    <property type="match status" value="1"/>
</dbReference>
<dbReference type="PROSITE" id="PS00109">
    <property type="entry name" value="PROTEIN_KINASE_TYR"/>
    <property type="match status" value="1"/>
</dbReference>
<reference evidence="8 9" key="1">
    <citation type="submission" date="2019-04" db="EMBL/GenBank/DDBJ databases">
        <authorList>
            <person name="Li Y."/>
            <person name="Wang J."/>
        </authorList>
    </citation>
    <scope>NUCLEOTIDE SEQUENCE [LARGE SCALE GENOMIC DNA]</scope>
    <source>
        <strain evidence="8 9">DSM 14668</strain>
    </source>
</reference>
<evidence type="ECO:0000256" key="6">
    <source>
        <dbReference type="SAM" id="MobiDB-lite"/>
    </source>
</evidence>
<protein>
    <submittedName>
        <fullName evidence="8">Serine/threonine protein kinase</fullName>
    </submittedName>
</protein>
<keyword evidence="8" id="KW-0723">Serine/threonine-protein kinase</keyword>
<feature type="compositionally biased region" description="Polar residues" evidence="6">
    <location>
        <begin position="369"/>
        <end position="385"/>
    </location>
</feature>
<organism evidence="8 9">
    <name type="scientific">Polyangium fumosum</name>
    <dbReference type="NCBI Taxonomy" id="889272"/>
    <lineage>
        <taxon>Bacteria</taxon>
        <taxon>Pseudomonadati</taxon>
        <taxon>Myxococcota</taxon>
        <taxon>Polyangia</taxon>
        <taxon>Polyangiales</taxon>
        <taxon>Polyangiaceae</taxon>
        <taxon>Polyangium</taxon>
    </lineage>
</organism>
<dbReference type="Gene3D" id="3.30.200.20">
    <property type="entry name" value="Phosphorylase Kinase, domain 1"/>
    <property type="match status" value="1"/>
</dbReference>
<evidence type="ECO:0000256" key="3">
    <source>
        <dbReference type="ARBA" id="ARBA00022777"/>
    </source>
</evidence>
<evidence type="ECO:0000256" key="2">
    <source>
        <dbReference type="ARBA" id="ARBA00022741"/>
    </source>
</evidence>
<dbReference type="PANTHER" id="PTHR43289">
    <property type="entry name" value="MITOGEN-ACTIVATED PROTEIN KINASE KINASE KINASE 20-RELATED"/>
    <property type="match status" value="1"/>
</dbReference>
<dbReference type="Gene3D" id="1.10.510.10">
    <property type="entry name" value="Transferase(Phosphotransferase) domain 1"/>
    <property type="match status" value="1"/>
</dbReference>
<evidence type="ECO:0000313" key="9">
    <source>
        <dbReference type="Proteomes" id="UP000309215"/>
    </source>
</evidence>
<feature type="region of interest" description="Disordered" evidence="6">
    <location>
        <begin position="346"/>
        <end position="409"/>
    </location>
</feature>
<sequence>MSTMEGSSVTKGPEANTLGKYRLIAELGHGGMAEVYLAVVQGPAGFNKLCVIKQIRPQLATDPEFLGMFLDEARLAARLSHPNVVQTNEVGQEGERYFIAMEYLEGQPLNRILHRIGRDGGLTLPMHLRIIVDMLSGLHHAHELTDFDGTPLNVVHRDVTPHNVFVTYDGQVKVVDFGIAKAMNSSAETRLGVVKGKVAYMAPEQARGERVDRRADIFSAGVMLWEAATGRRLWKGIPDLTVLHRLINGDIPSPRSVDPDVPEGLEKIVMKALALRREDRYATSTDLATALEELLDQMGDKSSLREVGKLVAKHFEENRSKIKQIVETQLKAAKSMATTEFQSIGLPHLDGTSASGPMSVDRTGAREAMSSQDLSSPGTRRTNGVSSPTSLTASAAAATSTGSQAAAGPKRGGLLGAVALIAIAAAGVGVFVMTRQPPPAPPSPATATPVVGDIEVTITVTPPNAKIFLDGKELATNPYVGKFPREDKTHIIKAEAAGFTTRSRDVTFDKDRTIEMVLEQQAAAPLATPPPTDTSKEKTKVIFVPQPTTTAEDPMKTGGTKKTNRTVDPNNPYQ</sequence>
<dbReference type="OrthoDB" id="9801841at2"/>
<feature type="binding site" evidence="5">
    <location>
        <position position="53"/>
    </location>
    <ligand>
        <name>ATP</name>
        <dbReference type="ChEBI" id="CHEBI:30616"/>
    </ligand>
</feature>
<comment type="caution">
    <text evidence="8">The sequence shown here is derived from an EMBL/GenBank/DDBJ whole genome shotgun (WGS) entry which is preliminary data.</text>
</comment>
<keyword evidence="1" id="KW-0808">Transferase</keyword>
<keyword evidence="2 5" id="KW-0547">Nucleotide-binding</keyword>
<feature type="region of interest" description="Disordered" evidence="6">
    <location>
        <begin position="525"/>
        <end position="574"/>
    </location>
</feature>
<dbReference type="PROSITE" id="PS00107">
    <property type="entry name" value="PROTEIN_KINASE_ATP"/>
    <property type="match status" value="1"/>
</dbReference>
<dbReference type="InterPro" id="IPR000719">
    <property type="entry name" value="Prot_kinase_dom"/>
</dbReference>
<evidence type="ECO:0000256" key="5">
    <source>
        <dbReference type="PROSITE-ProRule" id="PRU10141"/>
    </source>
</evidence>
<keyword evidence="3 8" id="KW-0418">Kinase</keyword>
<dbReference type="EMBL" id="SSMQ01000013">
    <property type="protein sequence ID" value="TKD08565.1"/>
    <property type="molecule type" value="Genomic_DNA"/>
</dbReference>
<dbReference type="InterPro" id="IPR011009">
    <property type="entry name" value="Kinase-like_dom_sf"/>
</dbReference>
<dbReference type="AlphaFoldDB" id="A0A4U1JD02"/>
<dbReference type="SUPFAM" id="SSF56112">
    <property type="entry name" value="Protein kinase-like (PK-like)"/>
    <property type="match status" value="1"/>
</dbReference>
<evidence type="ECO:0000256" key="4">
    <source>
        <dbReference type="ARBA" id="ARBA00022840"/>
    </source>
</evidence>
<evidence type="ECO:0000259" key="7">
    <source>
        <dbReference type="PROSITE" id="PS50011"/>
    </source>
</evidence>
<feature type="domain" description="Protein kinase" evidence="7">
    <location>
        <begin position="21"/>
        <end position="295"/>
    </location>
</feature>
<dbReference type="PANTHER" id="PTHR43289:SF6">
    <property type="entry name" value="SERINE_THREONINE-PROTEIN KINASE NEKL-3"/>
    <property type="match status" value="1"/>
</dbReference>
<feature type="compositionally biased region" description="Low complexity" evidence="6">
    <location>
        <begin position="386"/>
        <end position="407"/>
    </location>
</feature>
<dbReference type="CDD" id="cd14014">
    <property type="entry name" value="STKc_PknB_like"/>
    <property type="match status" value="1"/>
</dbReference>
<dbReference type="InterPro" id="IPR017441">
    <property type="entry name" value="Protein_kinase_ATP_BS"/>
</dbReference>